<dbReference type="AlphaFoldDB" id="A0A1C4DUB6"/>
<evidence type="ECO:0000313" key="3">
    <source>
        <dbReference type="Proteomes" id="UP000196052"/>
    </source>
</evidence>
<dbReference type="PANTHER" id="PTHR43798">
    <property type="entry name" value="MONOACYLGLYCEROL LIPASE"/>
    <property type="match status" value="1"/>
</dbReference>
<evidence type="ECO:0000259" key="1">
    <source>
        <dbReference type="Pfam" id="PF00561"/>
    </source>
</evidence>
<dbReference type="EMBL" id="FMBE01000013">
    <property type="protein sequence ID" value="SCC34825.1"/>
    <property type="molecule type" value="Genomic_DNA"/>
</dbReference>
<dbReference type="GO" id="GO:0016020">
    <property type="term" value="C:membrane"/>
    <property type="evidence" value="ECO:0007669"/>
    <property type="project" value="TreeGrafter"/>
</dbReference>
<dbReference type="GO" id="GO:0016787">
    <property type="term" value="F:hydrolase activity"/>
    <property type="evidence" value="ECO:0007669"/>
    <property type="project" value="UniProtKB-KW"/>
</dbReference>
<dbReference type="SUPFAM" id="SSF53474">
    <property type="entry name" value="alpha/beta-Hydrolases"/>
    <property type="match status" value="1"/>
</dbReference>
<proteinExistence type="predicted"/>
<gene>
    <name evidence="2" type="ORF">BC05F1_02912</name>
</gene>
<keyword evidence="2" id="KW-0378">Hydrolase</keyword>
<name>A0A1C4DUB6_9BACI</name>
<sequence>MKKWRKRLCKTVTFGFLAILILLGSGVIYEKIRVQQDLKSYTPSGKLYNINGENMHLYAGGQGNVTVVFASGWGTPNPYVDFYPLYEKLAPHVKFAVYDRFGYGYSDTTDKKRDIDIITNEIHEILQASGQKPPYIFVGHSLGSLETIRFAQKYPDEIQGIVLLDSGSPEYYYDDVETPISGGFTNKLLINTGVFRMLFHSDSVIEKSLKNRNGLKFVPDKLKEIDLTASLLKLKNDNIDDELRQSKTNAKIVLDDKQPFPFPLTVLTADYLGATDEVWNKYEKEFTSWSLQAKQLVIKDTDHYIHQFRPDLVADEILTLANR</sequence>
<dbReference type="InterPro" id="IPR029058">
    <property type="entry name" value="AB_hydrolase_fold"/>
</dbReference>
<dbReference type="RefSeq" id="WP_088122328.1">
    <property type="nucleotide sequence ID" value="NZ_FMBE01000013.1"/>
</dbReference>
<organism evidence="2 3">
    <name type="scientific">Bacillus wiedmannii</name>
    <dbReference type="NCBI Taxonomy" id="1890302"/>
    <lineage>
        <taxon>Bacteria</taxon>
        <taxon>Bacillati</taxon>
        <taxon>Bacillota</taxon>
        <taxon>Bacilli</taxon>
        <taxon>Bacillales</taxon>
        <taxon>Bacillaceae</taxon>
        <taxon>Bacillus</taxon>
        <taxon>Bacillus cereus group</taxon>
    </lineage>
</organism>
<evidence type="ECO:0000313" key="2">
    <source>
        <dbReference type="EMBL" id="SCC34825.1"/>
    </source>
</evidence>
<dbReference type="PANTHER" id="PTHR43798:SF33">
    <property type="entry name" value="HYDROLASE, PUTATIVE (AFU_ORTHOLOGUE AFUA_2G14860)-RELATED"/>
    <property type="match status" value="1"/>
</dbReference>
<dbReference type="Gene3D" id="3.40.50.1820">
    <property type="entry name" value="alpha/beta hydrolase"/>
    <property type="match status" value="1"/>
</dbReference>
<protein>
    <submittedName>
        <fullName evidence="2">Alpha/beta hydrolase Fold protein</fullName>
    </submittedName>
</protein>
<feature type="domain" description="AB hydrolase-1" evidence="1">
    <location>
        <begin position="66"/>
        <end position="168"/>
    </location>
</feature>
<dbReference type="PRINTS" id="PR00111">
    <property type="entry name" value="ABHYDROLASE"/>
</dbReference>
<dbReference type="Pfam" id="PF00561">
    <property type="entry name" value="Abhydrolase_1"/>
    <property type="match status" value="1"/>
</dbReference>
<dbReference type="Proteomes" id="UP000196052">
    <property type="component" value="Unassembled WGS sequence"/>
</dbReference>
<accession>A0A1C4DUB6</accession>
<dbReference type="InterPro" id="IPR000073">
    <property type="entry name" value="AB_hydrolase_1"/>
</dbReference>
<dbReference type="InterPro" id="IPR050266">
    <property type="entry name" value="AB_hydrolase_sf"/>
</dbReference>
<reference evidence="3" key="1">
    <citation type="submission" date="2016-08" db="EMBL/GenBank/DDBJ databases">
        <authorList>
            <person name="Loux V."/>
            <person name="Rue O."/>
        </authorList>
    </citation>
    <scope>NUCLEOTIDE SEQUENCE [LARGE SCALE GENOMIC DNA]</scope>
    <source>
        <strain evidence="3">INRA Bc05-F1</strain>
    </source>
</reference>